<evidence type="ECO:0000313" key="1">
    <source>
        <dbReference type="EMBL" id="GBN31360.1"/>
    </source>
</evidence>
<dbReference type="AlphaFoldDB" id="A0A4Y2MYC0"/>
<evidence type="ECO:0000313" key="2">
    <source>
        <dbReference type="Proteomes" id="UP000499080"/>
    </source>
</evidence>
<proteinExistence type="predicted"/>
<name>A0A4Y2MYC0_ARAVE</name>
<comment type="caution">
    <text evidence="1">The sequence shown here is derived from an EMBL/GenBank/DDBJ whole genome shotgun (WGS) entry which is preliminary data.</text>
</comment>
<dbReference type="EMBL" id="BGPR01008071">
    <property type="protein sequence ID" value="GBN31360.1"/>
    <property type="molecule type" value="Genomic_DNA"/>
</dbReference>
<accession>A0A4Y2MYC0</accession>
<protein>
    <submittedName>
        <fullName evidence="1">Uncharacterized protein</fullName>
    </submittedName>
</protein>
<organism evidence="1 2">
    <name type="scientific">Araneus ventricosus</name>
    <name type="common">Orbweaver spider</name>
    <name type="synonym">Epeira ventricosa</name>
    <dbReference type="NCBI Taxonomy" id="182803"/>
    <lineage>
        <taxon>Eukaryota</taxon>
        <taxon>Metazoa</taxon>
        <taxon>Ecdysozoa</taxon>
        <taxon>Arthropoda</taxon>
        <taxon>Chelicerata</taxon>
        <taxon>Arachnida</taxon>
        <taxon>Araneae</taxon>
        <taxon>Araneomorphae</taxon>
        <taxon>Entelegynae</taxon>
        <taxon>Araneoidea</taxon>
        <taxon>Araneidae</taxon>
        <taxon>Araneus</taxon>
    </lineage>
</organism>
<sequence>MPGPNGNIWDIPDIFNSLILRPFFFILAPLKPGVIGRKRHELDSLNLGGHLSHHPTLSYNLPLRRRGMGNDDWTSYRTYLLSDLSTSPPLTRSQPPQTGFCRC</sequence>
<reference evidence="1 2" key="1">
    <citation type="journal article" date="2019" name="Sci. Rep.">
        <title>Orb-weaving spider Araneus ventricosus genome elucidates the spidroin gene catalogue.</title>
        <authorList>
            <person name="Kono N."/>
            <person name="Nakamura H."/>
            <person name="Ohtoshi R."/>
            <person name="Moran D.A.P."/>
            <person name="Shinohara A."/>
            <person name="Yoshida Y."/>
            <person name="Fujiwara M."/>
            <person name="Mori M."/>
            <person name="Tomita M."/>
            <person name="Arakawa K."/>
        </authorList>
    </citation>
    <scope>NUCLEOTIDE SEQUENCE [LARGE SCALE GENOMIC DNA]</scope>
</reference>
<keyword evidence="2" id="KW-1185">Reference proteome</keyword>
<dbReference type="Proteomes" id="UP000499080">
    <property type="component" value="Unassembled WGS sequence"/>
</dbReference>
<gene>
    <name evidence="1" type="ORF">AVEN_98839_1</name>
</gene>